<dbReference type="Proteomes" id="UP001234178">
    <property type="component" value="Unassembled WGS sequence"/>
</dbReference>
<sequence>MNHPIRLEKTLILLIVLCKNETSLMDECGGNKKSDANVPSNLGKTKEMGFVFLLLSVLVAASQQSLDLILDDNSFSNDAVSSVDVGNDDIWWRRYLNSTTVTKTVDIAGRRRVTRD</sequence>
<name>A0ABQ9ZDS3_9CRUS</name>
<comment type="caution">
    <text evidence="1">The sequence shown here is derived from an EMBL/GenBank/DDBJ whole genome shotgun (WGS) entry which is preliminary data.</text>
</comment>
<reference evidence="1 2" key="1">
    <citation type="journal article" date="2023" name="Nucleic Acids Res.">
        <title>The hologenome of Daphnia magna reveals possible DNA methylation and microbiome-mediated evolution of the host genome.</title>
        <authorList>
            <person name="Chaturvedi A."/>
            <person name="Li X."/>
            <person name="Dhandapani V."/>
            <person name="Marshall H."/>
            <person name="Kissane S."/>
            <person name="Cuenca-Cambronero M."/>
            <person name="Asole G."/>
            <person name="Calvet F."/>
            <person name="Ruiz-Romero M."/>
            <person name="Marangio P."/>
            <person name="Guigo R."/>
            <person name="Rago D."/>
            <person name="Mirbahai L."/>
            <person name="Eastwood N."/>
            <person name="Colbourne J.K."/>
            <person name="Zhou J."/>
            <person name="Mallon E."/>
            <person name="Orsini L."/>
        </authorList>
    </citation>
    <scope>NUCLEOTIDE SEQUENCE [LARGE SCALE GENOMIC DNA]</scope>
    <source>
        <strain evidence="1">LRV0_1</strain>
    </source>
</reference>
<evidence type="ECO:0000313" key="2">
    <source>
        <dbReference type="Proteomes" id="UP001234178"/>
    </source>
</evidence>
<protein>
    <submittedName>
        <fullName evidence="1">Uncharacterized protein</fullName>
    </submittedName>
</protein>
<proteinExistence type="predicted"/>
<evidence type="ECO:0000313" key="1">
    <source>
        <dbReference type="EMBL" id="KAK4011071.1"/>
    </source>
</evidence>
<organism evidence="1 2">
    <name type="scientific">Daphnia magna</name>
    <dbReference type="NCBI Taxonomy" id="35525"/>
    <lineage>
        <taxon>Eukaryota</taxon>
        <taxon>Metazoa</taxon>
        <taxon>Ecdysozoa</taxon>
        <taxon>Arthropoda</taxon>
        <taxon>Crustacea</taxon>
        <taxon>Branchiopoda</taxon>
        <taxon>Diplostraca</taxon>
        <taxon>Cladocera</taxon>
        <taxon>Anomopoda</taxon>
        <taxon>Daphniidae</taxon>
        <taxon>Daphnia</taxon>
    </lineage>
</organism>
<keyword evidence="2" id="KW-1185">Reference proteome</keyword>
<gene>
    <name evidence="1" type="ORF">OUZ56_020192</name>
</gene>
<dbReference type="EMBL" id="JAOYFB010000003">
    <property type="protein sequence ID" value="KAK4011071.1"/>
    <property type="molecule type" value="Genomic_DNA"/>
</dbReference>
<accession>A0ABQ9ZDS3</accession>